<dbReference type="EMBL" id="RCHU02000019">
    <property type="protein sequence ID" value="KAL3565503.1"/>
    <property type="molecule type" value="Genomic_DNA"/>
</dbReference>
<name>A0ACC4AI28_POPAL</name>
<dbReference type="Proteomes" id="UP000309997">
    <property type="component" value="Unassembled WGS sequence"/>
</dbReference>
<gene>
    <name evidence="1" type="ORF">D5086_033549</name>
</gene>
<keyword evidence="2" id="KW-1185">Reference proteome</keyword>
<proteinExistence type="predicted"/>
<sequence length="199" mass="21711">MASFAEAPPGDSKVGEKIFKTKCAQCHTVDKGAGHKQGPNLNGLFGRQSGTTAGYSYSAANKNMAVTWEEKTLYDYLLNPKKFCDNSVMIAELSCFLSSYDIVTQHLVYGKVLLNEMQNGVLASLAGPNLNGLFGRQSGTTAGYSYSAAHKNMAVTWEEKTLYDYLLSPKKVYDNVLLSEMQNGVLASLAGEHWNALIF</sequence>
<organism evidence="1 2">
    <name type="scientific">Populus alba</name>
    <name type="common">White poplar</name>
    <dbReference type="NCBI Taxonomy" id="43335"/>
    <lineage>
        <taxon>Eukaryota</taxon>
        <taxon>Viridiplantae</taxon>
        <taxon>Streptophyta</taxon>
        <taxon>Embryophyta</taxon>
        <taxon>Tracheophyta</taxon>
        <taxon>Spermatophyta</taxon>
        <taxon>Magnoliopsida</taxon>
        <taxon>eudicotyledons</taxon>
        <taxon>Gunneridae</taxon>
        <taxon>Pentapetalae</taxon>
        <taxon>rosids</taxon>
        <taxon>fabids</taxon>
        <taxon>Malpighiales</taxon>
        <taxon>Salicaceae</taxon>
        <taxon>Saliceae</taxon>
        <taxon>Populus</taxon>
    </lineage>
</organism>
<evidence type="ECO:0000313" key="2">
    <source>
        <dbReference type="Proteomes" id="UP000309997"/>
    </source>
</evidence>
<evidence type="ECO:0000313" key="1">
    <source>
        <dbReference type="EMBL" id="KAL3565503.1"/>
    </source>
</evidence>
<reference evidence="1 2" key="1">
    <citation type="journal article" date="2024" name="Plant Biotechnol. J.">
        <title>Genome and CRISPR/Cas9 system of a widespread forest tree (Populus alba) in the world.</title>
        <authorList>
            <person name="Liu Y.J."/>
            <person name="Jiang P.F."/>
            <person name="Han X.M."/>
            <person name="Li X.Y."/>
            <person name="Wang H.M."/>
            <person name="Wang Y.J."/>
            <person name="Wang X.X."/>
            <person name="Zeng Q.Y."/>
        </authorList>
    </citation>
    <scope>NUCLEOTIDE SEQUENCE [LARGE SCALE GENOMIC DNA]</scope>
    <source>
        <strain evidence="2">cv. PAL-ZL1</strain>
    </source>
</reference>
<comment type="caution">
    <text evidence="1">The sequence shown here is derived from an EMBL/GenBank/DDBJ whole genome shotgun (WGS) entry which is preliminary data.</text>
</comment>
<accession>A0ACC4AI28</accession>
<protein>
    <submittedName>
        <fullName evidence="1">Uncharacterized protein</fullName>
    </submittedName>
</protein>